<dbReference type="EMBL" id="VUJU01001032">
    <property type="protein sequence ID" value="KAF0767146.1"/>
    <property type="molecule type" value="Genomic_DNA"/>
</dbReference>
<dbReference type="GO" id="GO:0046933">
    <property type="term" value="F:proton-transporting ATP synthase activity, rotational mechanism"/>
    <property type="evidence" value="ECO:0007669"/>
    <property type="project" value="TreeGrafter"/>
</dbReference>
<dbReference type="InterPro" id="IPR024034">
    <property type="entry name" value="ATPase_F1/V1_b/a_C"/>
</dbReference>
<keyword evidence="9" id="KW-0066">ATP synthesis</keyword>
<organism evidence="10 11">
    <name type="scientific">Aphis craccivora</name>
    <name type="common">Cowpea aphid</name>
    <dbReference type="NCBI Taxonomy" id="307492"/>
    <lineage>
        <taxon>Eukaryota</taxon>
        <taxon>Metazoa</taxon>
        <taxon>Ecdysozoa</taxon>
        <taxon>Arthropoda</taxon>
        <taxon>Hexapoda</taxon>
        <taxon>Insecta</taxon>
        <taxon>Pterygota</taxon>
        <taxon>Neoptera</taxon>
        <taxon>Paraneoptera</taxon>
        <taxon>Hemiptera</taxon>
        <taxon>Sternorrhyncha</taxon>
        <taxon>Aphidomorpha</taxon>
        <taxon>Aphidoidea</taxon>
        <taxon>Aphididae</taxon>
        <taxon>Aphidini</taxon>
        <taxon>Aphis</taxon>
        <taxon>Aphis</taxon>
    </lineage>
</organism>
<evidence type="ECO:0000256" key="6">
    <source>
        <dbReference type="ARBA" id="ARBA00023065"/>
    </source>
</evidence>
<keyword evidence="3" id="KW-0813">Transport</keyword>
<dbReference type="GO" id="GO:0042776">
    <property type="term" value="P:proton motive force-driven mitochondrial ATP synthesis"/>
    <property type="evidence" value="ECO:0007669"/>
    <property type="project" value="TreeGrafter"/>
</dbReference>
<gene>
    <name evidence="10" type="ORF">FWK35_00019372</name>
</gene>
<dbReference type="GO" id="GO:0005739">
    <property type="term" value="C:mitochondrion"/>
    <property type="evidence" value="ECO:0007669"/>
    <property type="project" value="GOC"/>
</dbReference>
<dbReference type="SUPFAM" id="SSF47917">
    <property type="entry name" value="C-terminal domain of alpha and beta subunits of F1 ATP synthase"/>
    <property type="match status" value="1"/>
</dbReference>
<evidence type="ECO:0000256" key="9">
    <source>
        <dbReference type="ARBA" id="ARBA00023310"/>
    </source>
</evidence>
<dbReference type="AlphaFoldDB" id="A0A6G0Z981"/>
<keyword evidence="8" id="KW-0139">CF(1)</keyword>
<evidence type="ECO:0000313" key="11">
    <source>
        <dbReference type="Proteomes" id="UP000478052"/>
    </source>
</evidence>
<protein>
    <submittedName>
        <fullName evidence="10">ATP synthase subunit beta, mitochondrial</fullName>
    </submittedName>
</protein>
<name>A0A6G0Z981_APHCR</name>
<evidence type="ECO:0000313" key="10">
    <source>
        <dbReference type="EMBL" id="KAF0767146.1"/>
    </source>
</evidence>
<dbReference type="GO" id="GO:0045259">
    <property type="term" value="C:proton-transporting ATP synthase complex"/>
    <property type="evidence" value="ECO:0007669"/>
    <property type="project" value="UniProtKB-KW"/>
</dbReference>
<evidence type="ECO:0000256" key="1">
    <source>
        <dbReference type="ARBA" id="ARBA00004370"/>
    </source>
</evidence>
<dbReference type="InterPro" id="IPR050053">
    <property type="entry name" value="ATPase_alpha/beta_chains"/>
</dbReference>
<proteinExistence type="inferred from homology"/>
<keyword evidence="7" id="KW-0472">Membrane</keyword>
<accession>A0A6G0Z981</accession>
<comment type="subcellular location">
    <subcellularLocation>
        <location evidence="1">Membrane</location>
    </subcellularLocation>
</comment>
<keyword evidence="11" id="KW-1185">Reference proteome</keyword>
<evidence type="ECO:0000256" key="2">
    <source>
        <dbReference type="ARBA" id="ARBA00008936"/>
    </source>
</evidence>
<dbReference type="PANTHER" id="PTHR15184">
    <property type="entry name" value="ATP SYNTHASE"/>
    <property type="match status" value="1"/>
</dbReference>
<sequence length="79" mass="8813">EDKLTVARARKIQRFLSQPFQVAEVFTGHPGKLVPLEETIKGFSKILAGEYDHLPEIAFYMVGPIEEVVAKAETLAKNT</sequence>
<dbReference type="OrthoDB" id="14523at2759"/>
<evidence type="ECO:0000256" key="3">
    <source>
        <dbReference type="ARBA" id="ARBA00022448"/>
    </source>
</evidence>
<dbReference type="GO" id="GO:0005524">
    <property type="term" value="F:ATP binding"/>
    <property type="evidence" value="ECO:0007669"/>
    <property type="project" value="UniProtKB-KW"/>
</dbReference>
<comment type="similarity">
    <text evidence="2">Belongs to the ATPase alpha/beta chains family.</text>
</comment>
<keyword evidence="5" id="KW-0067">ATP-binding</keyword>
<dbReference type="PANTHER" id="PTHR15184:SF71">
    <property type="entry name" value="ATP SYNTHASE SUBUNIT BETA, MITOCHONDRIAL"/>
    <property type="match status" value="1"/>
</dbReference>
<comment type="caution">
    <text evidence="10">The sequence shown here is derived from an EMBL/GenBank/DDBJ whole genome shotgun (WGS) entry which is preliminary data.</text>
</comment>
<evidence type="ECO:0000256" key="4">
    <source>
        <dbReference type="ARBA" id="ARBA00022741"/>
    </source>
</evidence>
<feature type="non-terminal residue" evidence="10">
    <location>
        <position position="1"/>
    </location>
</feature>
<keyword evidence="4" id="KW-0547">Nucleotide-binding</keyword>
<dbReference type="Proteomes" id="UP000478052">
    <property type="component" value="Unassembled WGS sequence"/>
</dbReference>
<keyword evidence="6" id="KW-0406">Ion transport</keyword>
<evidence type="ECO:0000256" key="8">
    <source>
        <dbReference type="ARBA" id="ARBA00023196"/>
    </source>
</evidence>
<evidence type="ECO:0000256" key="5">
    <source>
        <dbReference type="ARBA" id="ARBA00022840"/>
    </source>
</evidence>
<reference evidence="10 11" key="1">
    <citation type="submission" date="2019-08" db="EMBL/GenBank/DDBJ databases">
        <title>Whole genome of Aphis craccivora.</title>
        <authorList>
            <person name="Voronova N.V."/>
            <person name="Shulinski R.S."/>
            <person name="Bandarenka Y.V."/>
            <person name="Zhorov D.G."/>
            <person name="Warner D."/>
        </authorList>
    </citation>
    <scope>NUCLEOTIDE SEQUENCE [LARGE SCALE GENOMIC DNA]</scope>
    <source>
        <strain evidence="10">180601</strain>
        <tissue evidence="10">Whole Body</tissue>
    </source>
</reference>
<evidence type="ECO:0000256" key="7">
    <source>
        <dbReference type="ARBA" id="ARBA00023136"/>
    </source>
</evidence>
<dbReference type="Gene3D" id="1.10.1140.10">
    <property type="entry name" value="Bovine Mitochondrial F1-atpase, Atp Synthase Beta Chain, Chain D, domain 3"/>
    <property type="match status" value="1"/>
</dbReference>